<feature type="region of interest" description="Disordered" evidence="1">
    <location>
        <begin position="359"/>
        <end position="395"/>
    </location>
</feature>
<keyword evidence="2" id="KW-1133">Transmembrane helix</keyword>
<keyword evidence="3" id="KW-0732">Signal</keyword>
<keyword evidence="2" id="KW-0812">Transmembrane</keyword>
<dbReference type="EMBL" id="CP001326">
    <property type="protein sequence ID" value="ACO63936.1"/>
    <property type="molecule type" value="Genomic_DNA"/>
</dbReference>
<evidence type="ECO:0000256" key="3">
    <source>
        <dbReference type="SAM" id="SignalP"/>
    </source>
</evidence>
<dbReference type="InterPro" id="IPR047831">
    <property type="entry name" value="GPR180/TMEM145"/>
</dbReference>
<feature type="transmembrane region" description="Helical" evidence="2">
    <location>
        <begin position="240"/>
        <end position="260"/>
    </location>
</feature>
<dbReference type="KEGG" id="mis:MICPUN_58920"/>
<feature type="transmembrane region" description="Helical" evidence="2">
    <location>
        <begin position="272"/>
        <end position="297"/>
    </location>
</feature>
<dbReference type="PANTHER" id="PTHR23252">
    <property type="entry name" value="INTIMAL THICKNESS RECEPTOR-RELATED"/>
    <property type="match status" value="1"/>
</dbReference>
<dbReference type="GO" id="GO:0019236">
    <property type="term" value="P:response to pheromone"/>
    <property type="evidence" value="ECO:0007669"/>
    <property type="project" value="InterPro"/>
</dbReference>
<dbReference type="eggNOG" id="ENOG502S82Q">
    <property type="taxonomic scope" value="Eukaryota"/>
</dbReference>
<protein>
    <recommendedName>
        <fullName evidence="4">GPR180/TMEM145 transmembrane domain-containing protein</fullName>
    </recommendedName>
</protein>
<feature type="domain" description="GPR180/TMEM145 transmembrane" evidence="4">
    <location>
        <begin position="476"/>
        <end position="592"/>
    </location>
</feature>
<dbReference type="GO" id="GO:0007186">
    <property type="term" value="P:G protein-coupled receptor signaling pathway"/>
    <property type="evidence" value="ECO:0007669"/>
    <property type="project" value="InterPro"/>
</dbReference>
<dbReference type="InParanoid" id="C1E785"/>
<dbReference type="PANTHER" id="PTHR23252:SF24">
    <property type="entry name" value="TRANSMEMBRANE PROTEIN 145"/>
    <property type="match status" value="1"/>
</dbReference>
<feature type="domain" description="GPR180/TMEM145 transmembrane" evidence="4">
    <location>
        <begin position="246"/>
        <end position="344"/>
    </location>
</feature>
<accession>C1E785</accession>
<feature type="transmembrane region" description="Helical" evidence="2">
    <location>
        <begin position="327"/>
        <end position="348"/>
    </location>
</feature>
<feature type="transmembrane region" description="Helical" evidence="2">
    <location>
        <begin position="551"/>
        <end position="572"/>
    </location>
</feature>
<organism evidence="5 6">
    <name type="scientific">Micromonas commoda (strain RCC299 / NOUM17 / CCMP2709)</name>
    <name type="common">Picoplanktonic green alga</name>
    <dbReference type="NCBI Taxonomy" id="296587"/>
    <lineage>
        <taxon>Eukaryota</taxon>
        <taxon>Viridiplantae</taxon>
        <taxon>Chlorophyta</taxon>
        <taxon>Mamiellophyceae</taxon>
        <taxon>Mamiellales</taxon>
        <taxon>Mamiellaceae</taxon>
        <taxon>Micromonas</taxon>
    </lineage>
</organism>
<evidence type="ECO:0000256" key="2">
    <source>
        <dbReference type="SAM" id="Phobius"/>
    </source>
</evidence>
<sequence length="634" mass="68132">MATYTRRTALWWCLACLACIASPALAKVETGTVKLDSVTTEQLIGRFGVTEKGSLTLKLTTAKKGWERGEHALHILVFRDESYKRWRDMIKKGSLCQERNRLADIEKAVDLPHPLATHAGHGFEYFVDPETGRSYRINLESGESDWAEPDNHPEGPLNRVEHRETTFTTPLVHHRPKGRGRDVERTPVSAHWYVVVADCRLEFYDAHPPPMKYHLTFLRGDEGTSGGTSHLPADLRGVGVLYWTLLVAMVALAVPGRSAIVGQYRRLGRVHALVVGVGVAYALQTASIALELAHLAVFSRNGKGLQWRFTFFAADFAAEVFQGVAELIASLMLLFLACGWTTVSLGTAGARLLGSLESGGGGPGGSAGAEAEKREDEAGRGKNGRGKNGGGLSREIRDRVPDGVVAVVKGLLKDDDDPRVKARIQSVTRALQSPARLFARGAAVASSVAGAMPAAQAVPGFHPMTRAASRMSLGAFLVIALACAQIFLEIAARAYTDDFSGFHDHEHWPGYGLCALRLALAALFAVGNASALQSAEMQDPDAARFLRDLRAVGLGWMLAFPGLVATAWMLPAMWRHRWVTGGCVLLQSTGLVGLGYLVSTSERFLAVSTVAPRSASVAGNVAGARGIASKLAVD</sequence>
<feature type="transmembrane region" description="Helical" evidence="2">
    <location>
        <begin position="508"/>
        <end position="530"/>
    </location>
</feature>
<dbReference type="OrthoDB" id="496528at2759"/>
<proteinExistence type="predicted"/>
<dbReference type="RefSeq" id="XP_002502678.1">
    <property type="nucleotide sequence ID" value="XM_002502632.1"/>
</dbReference>
<reference evidence="5 6" key="1">
    <citation type="journal article" date="2009" name="Science">
        <title>Green evolution and dynamic adaptations revealed by genomes of the marine picoeukaryotes Micromonas.</title>
        <authorList>
            <person name="Worden A.Z."/>
            <person name="Lee J.H."/>
            <person name="Mock T."/>
            <person name="Rouze P."/>
            <person name="Simmons M.P."/>
            <person name="Aerts A.L."/>
            <person name="Allen A.E."/>
            <person name="Cuvelier M.L."/>
            <person name="Derelle E."/>
            <person name="Everett M.V."/>
            <person name="Foulon E."/>
            <person name="Grimwood J."/>
            <person name="Gundlach H."/>
            <person name="Henrissat B."/>
            <person name="Napoli C."/>
            <person name="McDonald S.M."/>
            <person name="Parker M.S."/>
            <person name="Rombauts S."/>
            <person name="Salamov A."/>
            <person name="Von Dassow P."/>
            <person name="Badger J.H."/>
            <person name="Coutinho P.M."/>
            <person name="Demir E."/>
            <person name="Dubchak I."/>
            <person name="Gentemann C."/>
            <person name="Eikrem W."/>
            <person name="Gready J.E."/>
            <person name="John U."/>
            <person name="Lanier W."/>
            <person name="Lindquist E.A."/>
            <person name="Lucas S."/>
            <person name="Mayer K.F."/>
            <person name="Moreau H."/>
            <person name="Not F."/>
            <person name="Otillar R."/>
            <person name="Panaud O."/>
            <person name="Pangilinan J."/>
            <person name="Paulsen I."/>
            <person name="Piegu B."/>
            <person name="Poliakov A."/>
            <person name="Robbens S."/>
            <person name="Schmutz J."/>
            <person name="Toulza E."/>
            <person name="Wyss T."/>
            <person name="Zelensky A."/>
            <person name="Zhou K."/>
            <person name="Armbrust E.V."/>
            <person name="Bhattacharya D."/>
            <person name="Goodenough U.W."/>
            <person name="Van de Peer Y."/>
            <person name="Grigoriev I.V."/>
        </authorList>
    </citation>
    <scope>NUCLEOTIDE SEQUENCE [LARGE SCALE GENOMIC DNA]</scope>
    <source>
        <strain evidence="6">RCC299 / NOUM17</strain>
    </source>
</reference>
<name>C1E785_MICCC</name>
<feature type="chain" id="PRO_5002909038" description="GPR180/TMEM145 transmembrane domain-containing protein" evidence="3">
    <location>
        <begin position="27"/>
        <end position="634"/>
    </location>
</feature>
<evidence type="ECO:0000313" key="6">
    <source>
        <dbReference type="Proteomes" id="UP000002009"/>
    </source>
</evidence>
<evidence type="ECO:0000313" key="5">
    <source>
        <dbReference type="EMBL" id="ACO63936.1"/>
    </source>
</evidence>
<keyword evidence="2" id="KW-0472">Membrane</keyword>
<dbReference type="Proteomes" id="UP000002009">
    <property type="component" value="Chromosome 5"/>
</dbReference>
<feature type="signal peptide" evidence="3">
    <location>
        <begin position="1"/>
        <end position="26"/>
    </location>
</feature>
<gene>
    <name evidence="5" type="ORF">MICPUN_58920</name>
</gene>
<evidence type="ECO:0000259" key="4">
    <source>
        <dbReference type="Pfam" id="PF10192"/>
    </source>
</evidence>
<dbReference type="AlphaFoldDB" id="C1E785"/>
<feature type="transmembrane region" description="Helical" evidence="2">
    <location>
        <begin position="473"/>
        <end position="496"/>
    </location>
</feature>
<feature type="compositionally biased region" description="Basic and acidic residues" evidence="1">
    <location>
        <begin position="370"/>
        <end position="380"/>
    </location>
</feature>
<dbReference type="Pfam" id="PF10192">
    <property type="entry name" value="GPR180-TMEM145_TM"/>
    <property type="match status" value="2"/>
</dbReference>
<keyword evidence="6" id="KW-1185">Reference proteome</keyword>
<evidence type="ECO:0000256" key="1">
    <source>
        <dbReference type="SAM" id="MobiDB-lite"/>
    </source>
</evidence>
<feature type="transmembrane region" description="Helical" evidence="2">
    <location>
        <begin position="578"/>
        <end position="598"/>
    </location>
</feature>
<dbReference type="InterPro" id="IPR019336">
    <property type="entry name" value="GPR180/TMEM145_TM"/>
</dbReference>
<dbReference type="GeneID" id="8243593"/>
<dbReference type="OMA" id="YHALEHP"/>